<sequence length="560" mass="60376">TESAKKGRGGHFPSSFLQQLVVVGSGGKARAMSSFAAARLLLPLLAAACAVAHELTTTAGTFPNPSAALEADRSHWYQQGAKGISERLARQANERRARRVVLFLGDGMGIPTVTAARIYKGQRLHHLSGEEQQLSWDQFPHVSLSRTYGLDVQTSDSANTATAYLCGVKANVETLGVDSHIKSGQCHNDSSTYLTSIMQWAQDAGMWTGIVTTSKVTHATPAGSYAHSGHRDWEGLVPDGCAAEDIAFQLVHRQPGTGFKVVMGGGRKMFRATADEEGKPGVRKDSKDLIDDWKKERSKLGNATYVYTRQQLLNVNPEKTDFLLGLFDNDHVPYVIERSDPTTTKPTLPEMTRVAVQLLNRAPNGFVLLVEGARIDMAHHKSQGGSALEEALEFDQAVEDTRRLLDPDESLLVVTADHSHTFTMGGYPERGTNILGIAGYSDVNQLPYTVITYGNGPGYSNSTENFTNADVARTDHVQRSAFKLSEETHGGEDVAVYATGPWAHLFSGVHDQSYIPHVLAYAACVGRFAGDKCATAAAGPPPLAPLAAVLVSALVSLLLH</sequence>
<evidence type="ECO:0000256" key="11">
    <source>
        <dbReference type="ARBA" id="ARBA00023136"/>
    </source>
</evidence>
<feature type="binding site" evidence="15">
    <location>
        <position position="417"/>
    </location>
    <ligand>
        <name>Zn(2+)</name>
        <dbReference type="ChEBI" id="CHEBI:29105"/>
        <label>2</label>
    </ligand>
</feature>
<evidence type="ECO:0000313" key="17">
    <source>
        <dbReference type="EMBL" id="JAC26319.1"/>
    </source>
</evidence>
<evidence type="ECO:0000256" key="3">
    <source>
        <dbReference type="ARBA" id="ARBA00012647"/>
    </source>
</evidence>
<feature type="binding site" evidence="15">
    <location>
        <position position="106"/>
    </location>
    <ligand>
        <name>Mg(2+)</name>
        <dbReference type="ChEBI" id="CHEBI:18420"/>
    </ligand>
</feature>
<reference evidence="17" key="1">
    <citation type="submission" date="2014-03" db="EMBL/GenBank/DDBJ databases">
        <title>The sialotranscriptome of Amblyomma triste, Amblyomma parvum and Amblyomma cajennense ticks, uncovered by 454-based RNA-seq.</title>
        <authorList>
            <person name="Garcia G.R."/>
            <person name="Gardinassi L.G."/>
            <person name="Ribeiro J.M."/>
            <person name="Anatrielo E."/>
            <person name="Ferreira B.R."/>
            <person name="Moreira H.N."/>
            <person name="Mafra C."/>
            <person name="Olegario M.M."/>
            <person name="Szabo P.J."/>
            <person name="Miranda-Santos I.K."/>
            <person name="Maruyama S.R."/>
        </authorList>
    </citation>
    <scope>NUCLEOTIDE SEQUENCE</scope>
    <source>
        <strain evidence="17">Araguapaz</strain>
        <tissue evidence="17">Salivary glands</tissue>
    </source>
</reference>
<comment type="cofactor">
    <cofactor evidence="15">
        <name>Zn(2+)</name>
        <dbReference type="ChEBI" id="CHEBI:29105"/>
    </cofactor>
    <text evidence="15">Binds 2 Zn(2+) ions.</text>
</comment>
<name>A0A023FXV5_AMBPA</name>
<feature type="binding site" evidence="15">
    <location>
        <position position="418"/>
    </location>
    <ligand>
        <name>Zn(2+)</name>
        <dbReference type="ChEBI" id="CHEBI:29105"/>
        <label>2</label>
    </ligand>
</feature>
<evidence type="ECO:0000256" key="5">
    <source>
        <dbReference type="ARBA" id="ARBA00022553"/>
    </source>
</evidence>
<keyword evidence="4" id="KW-1003">Cell membrane</keyword>
<evidence type="ECO:0000256" key="15">
    <source>
        <dbReference type="PIRSR" id="PIRSR601952-2"/>
    </source>
</evidence>
<dbReference type="PANTHER" id="PTHR11596:SF5">
    <property type="entry name" value="ALKALINE PHOSPHATASE"/>
    <property type="match status" value="1"/>
</dbReference>
<keyword evidence="10 15" id="KW-0460">Magnesium</keyword>
<dbReference type="EC" id="3.1.3.1" evidence="3"/>
<evidence type="ECO:0000256" key="6">
    <source>
        <dbReference type="ARBA" id="ARBA00022622"/>
    </source>
</evidence>
<keyword evidence="9 15" id="KW-0862">Zinc</keyword>
<dbReference type="Pfam" id="PF00245">
    <property type="entry name" value="Alk_phosphatase"/>
    <property type="match status" value="1"/>
</dbReference>
<feature type="non-terminal residue" evidence="17">
    <location>
        <position position="1"/>
    </location>
</feature>
<evidence type="ECO:0000256" key="12">
    <source>
        <dbReference type="ARBA" id="ARBA00023180"/>
    </source>
</evidence>
<dbReference type="EMBL" id="GBBL01001001">
    <property type="protein sequence ID" value="JAC26319.1"/>
    <property type="molecule type" value="mRNA"/>
</dbReference>
<feature type="binding site" evidence="15">
    <location>
        <position position="220"/>
    </location>
    <ligand>
        <name>Mg(2+)</name>
        <dbReference type="ChEBI" id="CHEBI:18420"/>
    </ligand>
</feature>
<keyword evidence="12" id="KW-0325">Glycoprotein</keyword>
<proteinExistence type="evidence at transcript level"/>
<feature type="binding site" evidence="15">
    <location>
        <position position="380"/>
    </location>
    <ligand>
        <name>Zn(2+)</name>
        <dbReference type="ChEBI" id="CHEBI:29105"/>
        <label>2</label>
    </ligand>
</feature>
<dbReference type="InterPro" id="IPR001952">
    <property type="entry name" value="Alkaline_phosphatase"/>
</dbReference>
<dbReference type="PANTHER" id="PTHR11596">
    <property type="entry name" value="ALKALINE PHOSPHATASE"/>
    <property type="match status" value="1"/>
</dbReference>
<evidence type="ECO:0000256" key="9">
    <source>
        <dbReference type="ARBA" id="ARBA00022833"/>
    </source>
</evidence>
<keyword evidence="8" id="KW-0378">Hydrolase</keyword>
<feature type="binding site" evidence="15">
    <location>
        <position position="218"/>
    </location>
    <ligand>
        <name>Mg(2+)</name>
        <dbReference type="ChEBI" id="CHEBI:18420"/>
    </ligand>
</feature>
<dbReference type="AlphaFoldDB" id="A0A023FXV5"/>
<feature type="binding site" evidence="15">
    <location>
        <position position="376"/>
    </location>
    <ligand>
        <name>Zn(2+)</name>
        <dbReference type="ChEBI" id="CHEBI:29105"/>
        <label>2</label>
    </ligand>
</feature>
<feature type="active site" description="Phosphoserine intermediate" evidence="14">
    <location>
        <position position="157"/>
    </location>
</feature>
<dbReference type="GO" id="GO:0098552">
    <property type="term" value="C:side of membrane"/>
    <property type="evidence" value="ECO:0007669"/>
    <property type="project" value="UniProtKB-KW"/>
</dbReference>
<evidence type="ECO:0000256" key="8">
    <source>
        <dbReference type="ARBA" id="ARBA00022801"/>
    </source>
</evidence>
<protein>
    <recommendedName>
        <fullName evidence="3">alkaline phosphatase</fullName>
        <ecNumber evidence="3">3.1.3.1</ecNumber>
    </recommendedName>
</protein>
<evidence type="ECO:0000256" key="10">
    <source>
        <dbReference type="ARBA" id="ARBA00022842"/>
    </source>
</evidence>
<feature type="binding site" evidence="15">
    <location>
        <position position="106"/>
    </location>
    <ligand>
        <name>Zn(2+)</name>
        <dbReference type="ChEBI" id="CHEBI:29105"/>
        <label>2</label>
    </ligand>
</feature>
<accession>A0A023FXV5</accession>
<keyword evidence="7 15" id="KW-0479">Metal-binding</keyword>
<evidence type="ECO:0000256" key="2">
    <source>
        <dbReference type="ARBA" id="ARBA00005984"/>
    </source>
</evidence>
<dbReference type="SMART" id="SM00098">
    <property type="entry name" value="alkPPc"/>
    <property type="match status" value="1"/>
</dbReference>
<dbReference type="GO" id="GO:0004035">
    <property type="term" value="F:alkaline phosphatase activity"/>
    <property type="evidence" value="ECO:0007669"/>
    <property type="project" value="UniProtKB-EC"/>
</dbReference>
<evidence type="ECO:0000256" key="14">
    <source>
        <dbReference type="PIRSR" id="PIRSR601952-1"/>
    </source>
</evidence>
<dbReference type="SUPFAM" id="SSF53649">
    <property type="entry name" value="Alkaline phosphatase-like"/>
    <property type="match status" value="1"/>
</dbReference>
<dbReference type="Gene3D" id="3.40.720.10">
    <property type="entry name" value="Alkaline Phosphatase, subunit A"/>
    <property type="match status" value="1"/>
</dbReference>
<organism evidence="17">
    <name type="scientific">Amblyomma parvum</name>
    <name type="common">South American tick</name>
    <dbReference type="NCBI Taxonomy" id="251391"/>
    <lineage>
        <taxon>Eukaryota</taxon>
        <taxon>Metazoa</taxon>
        <taxon>Ecdysozoa</taxon>
        <taxon>Arthropoda</taxon>
        <taxon>Chelicerata</taxon>
        <taxon>Arachnida</taxon>
        <taxon>Acari</taxon>
        <taxon>Parasitiformes</taxon>
        <taxon>Ixodida</taxon>
        <taxon>Ixodoidea</taxon>
        <taxon>Ixodidae</taxon>
        <taxon>Amblyomminae</taxon>
        <taxon>Amblyomma</taxon>
    </lineage>
</organism>
<evidence type="ECO:0000256" key="16">
    <source>
        <dbReference type="RuleBase" id="RU003946"/>
    </source>
</evidence>
<keyword evidence="13" id="KW-0449">Lipoprotein</keyword>
<keyword evidence="11" id="KW-0472">Membrane</keyword>
<keyword evidence="5" id="KW-0597">Phosphoprotein</keyword>
<comment type="similarity">
    <text evidence="2 16">Belongs to the alkaline phosphatase family.</text>
</comment>
<comment type="cofactor">
    <cofactor evidence="15">
        <name>Mg(2+)</name>
        <dbReference type="ChEBI" id="CHEBI:18420"/>
    </cofactor>
    <text evidence="15">Binds 1 Mg(2+) ion.</text>
</comment>
<dbReference type="FunFam" id="3.40.720.10:FF:000008">
    <property type="entry name" value="Alkaline phosphatase"/>
    <property type="match status" value="1"/>
</dbReference>
<dbReference type="PRINTS" id="PR00113">
    <property type="entry name" value="ALKPHPHTASE"/>
</dbReference>
<feature type="binding site" evidence="15">
    <location>
        <position position="489"/>
    </location>
    <ligand>
        <name>Zn(2+)</name>
        <dbReference type="ChEBI" id="CHEBI:29105"/>
        <label>2</label>
    </ligand>
</feature>
<dbReference type="InterPro" id="IPR017850">
    <property type="entry name" value="Alkaline_phosphatase_core_sf"/>
</dbReference>
<evidence type="ECO:0000256" key="4">
    <source>
        <dbReference type="ARBA" id="ARBA00022475"/>
    </source>
</evidence>
<keyword evidence="6" id="KW-0336">GPI-anchor</keyword>
<dbReference type="CDD" id="cd16012">
    <property type="entry name" value="ALP"/>
    <property type="match status" value="1"/>
</dbReference>
<dbReference type="GO" id="GO:0005886">
    <property type="term" value="C:plasma membrane"/>
    <property type="evidence" value="ECO:0007669"/>
    <property type="project" value="UniProtKB-SubCell"/>
</dbReference>
<evidence type="ECO:0000256" key="7">
    <source>
        <dbReference type="ARBA" id="ARBA00022723"/>
    </source>
</evidence>
<feature type="binding site" evidence="15">
    <location>
        <position position="371"/>
    </location>
    <ligand>
        <name>Mg(2+)</name>
        <dbReference type="ChEBI" id="CHEBI:18420"/>
    </ligand>
</feature>
<evidence type="ECO:0000256" key="13">
    <source>
        <dbReference type="ARBA" id="ARBA00023288"/>
    </source>
</evidence>
<dbReference type="GO" id="GO:0046872">
    <property type="term" value="F:metal ion binding"/>
    <property type="evidence" value="ECO:0007669"/>
    <property type="project" value="UniProtKB-KW"/>
</dbReference>
<evidence type="ECO:0000256" key="1">
    <source>
        <dbReference type="ARBA" id="ARBA00004609"/>
    </source>
</evidence>
<comment type="subcellular location">
    <subcellularLocation>
        <location evidence="1">Cell membrane</location>
        <topology evidence="1">Lipid-anchor</topology>
        <topology evidence="1">GPI-anchor</topology>
    </subcellularLocation>
</comment>